<comment type="similarity">
    <text evidence="1">Belongs to the TRAFAC class translation factor GTPase superfamily. Classic translation factor GTPase family. EF-G/EF-2 subfamily.</text>
</comment>
<gene>
    <name evidence="7" type="ORF">DCMF_05655</name>
</gene>
<dbReference type="KEGG" id="fwa:DCMF_05655"/>
<dbReference type="InterPro" id="IPR020568">
    <property type="entry name" value="Ribosomal_Su5_D2-typ_SF"/>
</dbReference>
<dbReference type="GO" id="GO:0005525">
    <property type="term" value="F:GTP binding"/>
    <property type="evidence" value="ECO:0007669"/>
    <property type="project" value="UniProtKB-UniRule"/>
</dbReference>
<dbReference type="Gene3D" id="3.40.50.300">
    <property type="entry name" value="P-loop containing nucleotide triphosphate hydrolases"/>
    <property type="match status" value="1"/>
</dbReference>
<dbReference type="OrthoDB" id="9804431at2"/>
<accession>A0A3G1KPG8</accession>
<dbReference type="NCBIfam" id="NF009891">
    <property type="entry name" value="PRK13351.1-1"/>
    <property type="match status" value="1"/>
</dbReference>
<keyword evidence="4" id="KW-0342">GTP-binding</keyword>
<dbReference type="NCBIfam" id="NF009379">
    <property type="entry name" value="PRK12740.1-3"/>
    <property type="match status" value="1"/>
</dbReference>
<dbReference type="InterPro" id="IPR035649">
    <property type="entry name" value="EFG_V"/>
</dbReference>
<dbReference type="InterPro" id="IPR000795">
    <property type="entry name" value="T_Tr_GTP-bd_dom"/>
</dbReference>
<dbReference type="SUPFAM" id="SSF50447">
    <property type="entry name" value="Translation proteins"/>
    <property type="match status" value="1"/>
</dbReference>
<dbReference type="Pfam" id="PF00679">
    <property type="entry name" value="EFG_C"/>
    <property type="match status" value="1"/>
</dbReference>
<dbReference type="SUPFAM" id="SSF54211">
    <property type="entry name" value="Ribosomal protein S5 domain 2-like"/>
    <property type="match status" value="1"/>
</dbReference>
<name>A0A3G1KPG8_FORW1</name>
<dbReference type="NCBIfam" id="TIGR00484">
    <property type="entry name" value="EF-G"/>
    <property type="match status" value="1"/>
</dbReference>
<dbReference type="InterPro" id="IPR035647">
    <property type="entry name" value="EFG_III/V"/>
</dbReference>
<evidence type="ECO:0000256" key="1">
    <source>
        <dbReference type="ARBA" id="ARBA00005870"/>
    </source>
</evidence>
<dbReference type="InterPro" id="IPR009000">
    <property type="entry name" value="Transl_B-barrel_sf"/>
</dbReference>
<keyword evidence="7" id="KW-0251">Elongation factor</keyword>
<keyword evidence="3" id="KW-0547">Nucleotide-binding</keyword>
<dbReference type="FunFam" id="3.40.50.300:FF:001994">
    <property type="entry name" value="Translation elongation factor G"/>
    <property type="match status" value="1"/>
</dbReference>
<evidence type="ECO:0000256" key="3">
    <source>
        <dbReference type="ARBA" id="ARBA00022741"/>
    </source>
</evidence>
<dbReference type="CDD" id="cd04170">
    <property type="entry name" value="EF-G_bact"/>
    <property type="match status" value="1"/>
</dbReference>
<dbReference type="SUPFAM" id="SSF54980">
    <property type="entry name" value="EF-G C-terminal domain-like"/>
    <property type="match status" value="2"/>
</dbReference>
<dbReference type="SUPFAM" id="SSF52540">
    <property type="entry name" value="P-loop containing nucleoside triphosphate hydrolases"/>
    <property type="match status" value="1"/>
</dbReference>
<dbReference type="Gene3D" id="3.30.70.870">
    <property type="entry name" value="Elongation Factor G (Translational Gtpase), domain 3"/>
    <property type="match status" value="1"/>
</dbReference>
<keyword evidence="7" id="KW-0648">Protein biosynthesis</keyword>
<dbReference type="Gene3D" id="3.30.230.10">
    <property type="match status" value="1"/>
</dbReference>
<dbReference type="InterPro" id="IPR047872">
    <property type="entry name" value="EFG_IV"/>
</dbReference>
<keyword evidence="8" id="KW-1185">Reference proteome</keyword>
<dbReference type="InterPro" id="IPR041095">
    <property type="entry name" value="EFG_II"/>
</dbReference>
<dbReference type="GO" id="GO:0003746">
    <property type="term" value="F:translation elongation factor activity"/>
    <property type="evidence" value="ECO:0007669"/>
    <property type="project" value="UniProtKB-UniRule"/>
</dbReference>
<dbReference type="Pfam" id="PF22042">
    <property type="entry name" value="EF-G_D2"/>
    <property type="match status" value="1"/>
</dbReference>
<dbReference type="NCBIfam" id="TIGR00231">
    <property type="entry name" value="small_GTP"/>
    <property type="match status" value="1"/>
</dbReference>
<protein>
    <recommendedName>
        <fullName evidence="2 5">Elongation factor G</fullName>
    </recommendedName>
</protein>
<dbReference type="CDD" id="cd03713">
    <property type="entry name" value="EFG_mtEFG_C"/>
    <property type="match status" value="1"/>
</dbReference>
<sequence>MKVYPSQSIRNIGIVSHQGAGKTSLTESLLFNTGATSRLGKVDEGNTVADYHPEEIKRKITVNTSLVACEWRNTKINLLDTPGFSDFFGEVKGTLRVSDCILMVLDAVAGVEVSTEIIWELADQMDLPRVAVINKMDRENADFLKALDSMREKLTKQIVPIQLPIGAEASFNGMVDLIEMKAYKYDGSGKASEIPIPGDLMSEVETYREMLIEAAAEGEDELTMKYLDGEQLTDGEIVAGLKAGITAAKVVPVLCASALKNIGADRLLNVLVDYVPSPLDRAEDKNAESKPMATLVFKTMADPYVGRINFFKVGQGTFKGDSYAFNATKEAEEKISQLFTMQGKTQMQLPEFKFGDIGVVAKLAQTNTGDTLTTKDSGVVLEGIDFPIPTLTVAIEPKSKGDEDKLGNAIHRLLEEDPTLRLEKNIETRQTLLTGMGEAHIDITIERLHRKFGVEVKTLEAKVPYRETIKGSATRVEGKHKKQSGGHGQYGHVYIDIAPFPEGDFEFTESIFGGSVPRQYVPAVEKGVRESMVEGILAGYPVTNLKVNLQDGSFHPVDSSEMAFKIAASLAFRKACEQSKPVLLEPIMNVEILVPDQFMGDIMGDLNSKRGRILGMEKSGNLQVIKANVPLSEMYRYAIDLKSITQGRGTFTMGFSRYEEVPASMAEKIIAAAKAEKEKEQ</sequence>
<dbReference type="EMBL" id="CP017634">
    <property type="protein sequence ID" value="ATW24338.1"/>
    <property type="molecule type" value="Genomic_DNA"/>
</dbReference>
<dbReference type="Gene3D" id="2.40.30.10">
    <property type="entry name" value="Translation factors"/>
    <property type="match status" value="1"/>
</dbReference>
<evidence type="ECO:0000259" key="6">
    <source>
        <dbReference type="PROSITE" id="PS51722"/>
    </source>
</evidence>
<dbReference type="AlphaFoldDB" id="A0A3G1KPG8"/>
<evidence type="ECO:0000256" key="5">
    <source>
        <dbReference type="NCBIfam" id="TIGR00484"/>
    </source>
</evidence>
<dbReference type="InterPro" id="IPR014721">
    <property type="entry name" value="Ribsml_uS5_D2-typ_fold_subgr"/>
</dbReference>
<dbReference type="GO" id="GO:0003924">
    <property type="term" value="F:GTPase activity"/>
    <property type="evidence" value="ECO:0007669"/>
    <property type="project" value="InterPro"/>
</dbReference>
<dbReference type="SMART" id="SM00889">
    <property type="entry name" value="EFG_IV"/>
    <property type="match status" value="1"/>
</dbReference>
<dbReference type="Proteomes" id="UP000323521">
    <property type="component" value="Chromosome"/>
</dbReference>
<dbReference type="CDD" id="cd16262">
    <property type="entry name" value="EFG_III"/>
    <property type="match status" value="1"/>
</dbReference>
<dbReference type="Pfam" id="PF03764">
    <property type="entry name" value="EFG_IV"/>
    <property type="match status" value="1"/>
</dbReference>
<organism evidence="7 8">
    <name type="scientific">Formimonas warabiya</name>
    <dbReference type="NCBI Taxonomy" id="1761012"/>
    <lineage>
        <taxon>Bacteria</taxon>
        <taxon>Bacillati</taxon>
        <taxon>Bacillota</taxon>
        <taxon>Clostridia</taxon>
        <taxon>Eubacteriales</taxon>
        <taxon>Peptococcaceae</taxon>
        <taxon>Candidatus Formimonas</taxon>
    </lineage>
</organism>
<dbReference type="InterPro" id="IPR005225">
    <property type="entry name" value="Small_GTP-bd"/>
</dbReference>
<dbReference type="PRINTS" id="PR00315">
    <property type="entry name" value="ELONGATNFCT"/>
</dbReference>
<dbReference type="InterPro" id="IPR000640">
    <property type="entry name" value="EFG_V-like"/>
</dbReference>
<dbReference type="InterPro" id="IPR009022">
    <property type="entry name" value="EFG_III"/>
</dbReference>
<dbReference type="SMART" id="SM00838">
    <property type="entry name" value="EFG_C"/>
    <property type="match status" value="1"/>
</dbReference>
<dbReference type="CDD" id="cd04088">
    <property type="entry name" value="EFG_mtEFG_II"/>
    <property type="match status" value="1"/>
</dbReference>
<dbReference type="PANTHER" id="PTHR43261:SF6">
    <property type="entry name" value="ELONGATION FACTOR G-LIKE PROTEIN"/>
    <property type="match status" value="1"/>
</dbReference>
<evidence type="ECO:0000313" key="8">
    <source>
        <dbReference type="Proteomes" id="UP000323521"/>
    </source>
</evidence>
<dbReference type="InterPro" id="IPR053905">
    <property type="entry name" value="EF-G-like_DII"/>
</dbReference>
<dbReference type="NCBIfam" id="NF009381">
    <property type="entry name" value="PRK12740.1-5"/>
    <property type="match status" value="1"/>
</dbReference>
<dbReference type="Pfam" id="PF14492">
    <property type="entry name" value="EFG_III"/>
    <property type="match status" value="1"/>
</dbReference>
<dbReference type="InterPro" id="IPR027417">
    <property type="entry name" value="P-loop_NTPase"/>
</dbReference>
<dbReference type="InterPro" id="IPR005517">
    <property type="entry name" value="Transl_elong_EFG/EF2_IV"/>
</dbReference>
<proteinExistence type="inferred from homology"/>
<dbReference type="InterPro" id="IPR004540">
    <property type="entry name" value="Transl_elong_EFG/EF2"/>
</dbReference>
<evidence type="ECO:0000256" key="4">
    <source>
        <dbReference type="ARBA" id="ARBA00023134"/>
    </source>
</evidence>
<dbReference type="FunFam" id="3.30.70.240:FF:000001">
    <property type="entry name" value="Elongation factor G"/>
    <property type="match status" value="1"/>
</dbReference>
<dbReference type="PANTHER" id="PTHR43261">
    <property type="entry name" value="TRANSLATION ELONGATION FACTOR G-RELATED"/>
    <property type="match status" value="1"/>
</dbReference>
<dbReference type="GO" id="GO:0032790">
    <property type="term" value="P:ribosome disassembly"/>
    <property type="evidence" value="ECO:0007669"/>
    <property type="project" value="TreeGrafter"/>
</dbReference>
<dbReference type="RefSeq" id="WP_148133527.1">
    <property type="nucleotide sequence ID" value="NZ_CP017634.1"/>
</dbReference>
<dbReference type="FunFam" id="3.30.230.10:FF:000003">
    <property type="entry name" value="Elongation factor G"/>
    <property type="match status" value="1"/>
</dbReference>
<reference evidence="7 8" key="1">
    <citation type="submission" date="2016-10" db="EMBL/GenBank/DDBJ databases">
        <title>Complete Genome Sequence of Peptococcaceae strain DCMF.</title>
        <authorList>
            <person name="Edwards R.J."/>
            <person name="Holland S.I."/>
            <person name="Deshpande N.P."/>
            <person name="Wong Y.K."/>
            <person name="Ertan H."/>
            <person name="Manefield M."/>
            <person name="Russell T.L."/>
            <person name="Lee M.J."/>
        </authorList>
    </citation>
    <scope>NUCLEOTIDE SEQUENCE [LARGE SCALE GENOMIC DNA]</scope>
    <source>
        <strain evidence="7 8">DCMF</strain>
    </source>
</reference>
<dbReference type="Pfam" id="PF00009">
    <property type="entry name" value="GTP_EFTU"/>
    <property type="match status" value="1"/>
</dbReference>
<dbReference type="CDD" id="cd01434">
    <property type="entry name" value="EFG_mtEFG1_IV"/>
    <property type="match status" value="1"/>
</dbReference>
<evidence type="ECO:0000313" key="7">
    <source>
        <dbReference type="EMBL" id="ATW24338.1"/>
    </source>
</evidence>
<evidence type="ECO:0000256" key="2">
    <source>
        <dbReference type="ARBA" id="ARBA00017872"/>
    </source>
</evidence>
<feature type="domain" description="Tr-type G" evidence="6">
    <location>
        <begin position="7"/>
        <end position="279"/>
    </location>
</feature>
<dbReference type="Gene3D" id="3.30.70.240">
    <property type="match status" value="1"/>
</dbReference>
<dbReference type="PROSITE" id="PS51722">
    <property type="entry name" value="G_TR_2"/>
    <property type="match status" value="1"/>
</dbReference>